<keyword evidence="2" id="KW-0472">Membrane</keyword>
<keyword evidence="4" id="KW-1185">Reference proteome</keyword>
<evidence type="ECO:0000256" key="2">
    <source>
        <dbReference type="SAM" id="Phobius"/>
    </source>
</evidence>
<gene>
    <name evidence="3" type="ORF">GCM10011575_07540</name>
</gene>
<evidence type="ECO:0000313" key="4">
    <source>
        <dbReference type="Proteomes" id="UP000613840"/>
    </source>
</evidence>
<comment type="caution">
    <text evidence="3">The sequence shown here is derived from an EMBL/GenBank/DDBJ whole genome shotgun (WGS) entry which is preliminary data.</text>
</comment>
<keyword evidence="2" id="KW-0812">Transmembrane</keyword>
<dbReference type="EMBL" id="BMMZ01000002">
    <property type="protein sequence ID" value="GGL51787.1"/>
    <property type="molecule type" value="Genomic_DNA"/>
</dbReference>
<organism evidence="3 4">
    <name type="scientific">Microlunatus endophyticus</name>
    <dbReference type="NCBI Taxonomy" id="1716077"/>
    <lineage>
        <taxon>Bacteria</taxon>
        <taxon>Bacillati</taxon>
        <taxon>Actinomycetota</taxon>
        <taxon>Actinomycetes</taxon>
        <taxon>Propionibacteriales</taxon>
        <taxon>Propionibacteriaceae</taxon>
        <taxon>Microlunatus</taxon>
    </lineage>
</organism>
<protein>
    <submittedName>
        <fullName evidence="3">Uncharacterized protein</fullName>
    </submittedName>
</protein>
<keyword evidence="2" id="KW-1133">Transmembrane helix</keyword>
<dbReference type="AlphaFoldDB" id="A0A917W0E9"/>
<feature type="transmembrane region" description="Helical" evidence="2">
    <location>
        <begin position="70"/>
        <end position="89"/>
    </location>
</feature>
<name>A0A917W0E9_9ACTN</name>
<feature type="transmembrane region" description="Helical" evidence="2">
    <location>
        <begin position="96"/>
        <end position="116"/>
    </location>
</feature>
<feature type="transmembrane region" description="Helical" evidence="2">
    <location>
        <begin position="37"/>
        <end position="58"/>
    </location>
</feature>
<evidence type="ECO:0000313" key="3">
    <source>
        <dbReference type="EMBL" id="GGL51787.1"/>
    </source>
</evidence>
<sequence length="117" mass="12604">MPDGARELSHRSASDMTDAHIPRSPEEGRSLDRVQRVLASVIITIVLGIHSAAVGLYAVFNRTTIARSDAIGLCTLTGVIGLISTAIILKVNRRRLSNPLVLLGLVPMAICSYLTFH</sequence>
<evidence type="ECO:0000256" key="1">
    <source>
        <dbReference type="SAM" id="MobiDB-lite"/>
    </source>
</evidence>
<dbReference type="Proteomes" id="UP000613840">
    <property type="component" value="Unassembled WGS sequence"/>
</dbReference>
<proteinExistence type="predicted"/>
<accession>A0A917W0E9</accession>
<feature type="region of interest" description="Disordered" evidence="1">
    <location>
        <begin position="1"/>
        <end position="28"/>
    </location>
</feature>
<reference evidence="3" key="1">
    <citation type="journal article" date="2014" name="Int. J. Syst. Evol. Microbiol.">
        <title>Complete genome sequence of Corynebacterium casei LMG S-19264T (=DSM 44701T), isolated from a smear-ripened cheese.</title>
        <authorList>
            <consortium name="US DOE Joint Genome Institute (JGI-PGF)"/>
            <person name="Walter F."/>
            <person name="Albersmeier A."/>
            <person name="Kalinowski J."/>
            <person name="Ruckert C."/>
        </authorList>
    </citation>
    <scope>NUCLEOTIDE SEQUENCE</scope>
    <source>
        <strain evidence="3">CGMCC 4.7306</strain>
    </source>
</reference>
<reference evidence="3" key="2">
    <citation type="submission" date="2020-09" db="EMBL/GenBank/DDBJ databases">
        <authorList>
            <person name="Sun Q."/>
            <person name="Zhou Y."/>
        </authorList>
    </citation>
    <scope>NUCLEOTIDE SEQUENCE</scope>
    <source>
        <strain evidence="3">CGMCC 4.7306</strain>
    </source>
</reference>